<name>A0A2X4U6E2_9NOCA</name>
<dbReference type="Pfam" id="PF12079">
    <property type="entry name" value="DUF3558"/>
    <property type="match status" value="1"/>
</dbReference>
<organism evidence="1 2">
    <name type="scientific">Rhodococcus coprophilus</name>
    <dbReference type="NCBI Taxonomy" id="38310"/>
    <lineage>
        <taxon>Bacteria</taxon>
        <taxon>Bacillati</taxon>
        <taxon>Actinomycetota</taxon>
        <taxon>Actinomycetes</taxon>
        <taxon>Mycobacteriales</taxon>
        <taxon>Nocardiaceae</taxon>
        <taxon>Rhodococcus</taxon>
    </lineage>
</organism>
<keyword evidence="2" id="KW-1185">Reference proteome</keyword>
<dbReference type="Proteomes" id="UP000249091">
    <property type="component" value="Chromosome 1"/>
</dbReference>
<reference evidence="1 2" key="1">
    <citation type="submission" date="2018-06" db="EMBL/GenBank/DDBJ databases">
        <authorList>
            <consortium name="Pathogen Informatics"/>
            <person name="Doyle S."/>
        </authorList>
    </citation>
    <scope>NUCLEOTIDE SEQUENCE [LARGE SCALE GENOMIC DNA]</scope>
    <source>
        <strain evidence="1 2">NCTC10994</strain>
    </source>
</reference>
<gene>
    <name evidence="1" type="ORF">NCTC10994_01336</name>
</gene>
<evidence type="ECO:0000313" key="1">
    <source>
        <dbReference type="EMBL" id="SQI29952.1"/>
    </source>
</evidence>
<dbReference type="STRING" id="1219011.GCA_001895045_02060"/>
<proteinExistence type="predicted"/>
<dbReference type="KEGG" id="rcr:NCTC10994_01336"/>
<protein>
    <submittedName>
        <fullName evidence="1">Protein of uncharacterized function (DUF3558)</fullName>
    </submittedName>
</protein>
<dbReference type="EMBL" id="LS483468">
    <property type="protein sequence ID" value="SQI29952.1"/>
    <property type="molecule type" value="Genomic_DNA"/>
</dbReference>
<evidence type="ECO:0000313" key="2">
    <source>
        <dbReference type="Proteomes" id="UP000249091"/>
    </source>
</evidence>
<sequence>MDDSGRPQITFDPCLDIPDEVLVDAGYDPRSKEIADYPMGTYSFVGCRFKGTLHIPGVLRRYGLNVLSGNVTLEEELAKDRHIATETTVNGRRALLEVDSNNQNSCGIAVETEFGIVIFSRTYYPDHTRGVPTDLWCSGLEELVSSVEPLLD</sequence>
<dbReference type="AlphaFoldDB" id="A0A2X4U6E2"/>
<accession>A0A2X4U6E2</accession>
<dbReference type="InterPro" id="IPR024520">
    <property type="entry name" value="DUF3558"/>
</dbReference>